<evidence type="ECO:0000313" key="3">
    <source>
        <dbReference type="Proteomes" id="UP001378592"/>
    </source>
</evidence>
<dbReference type="PANTHER" id="PTHR47027">
    <property type="entry name" value="REVERSE TRANSCRIPTASE DOMAIN-CONTAINING PROTEIN"/>
    <property type="match status" value="1"/>
</dbReference>
<name>A0AAN9ZFA0_9ORTH</name>
<evidence type="ECO:0000259" key="1">
    <source>
        <dbReference type="PROSITE" id="PS50878"/>
    </source>
</evidence>
<sequence>MQVLQKKIYILEKLTMLLDSIGNRKEVVLLGDFNGRVGKRMAHNVVGRYGENVLNDNGERLIETCELYDLKILNGYFPHKEIHKFTWTQPTRKLQSVIDYIITKQQSSIKWSDVRVQRGASCGSDHYLLKGKAYLMYKPYFKSYGNTKPSTKGGKIESQMWPKYNIESLQDDSIAFLYELRMAEKLKYIPIGSTEEKYQFLEKCTHEAAKEALGEEGKCEYKQKDLWWTEDIKNLVEEKKKLYLRWLSTKDLEDRSEYNRMKYLVKKEVKKAKNLFWEQKCDRLDKCIGNTKSREAWKMLHSMKLNTTQEWHLVDPIGIEKWQKYYENLENRAKFQGINYEPLHVNSIIPDVTLEELKKALRNMKNNKAPGPGGISIELVKHYPIVGLELISEIFNGILKGGKIPEIWKLAYINSIYKKGCKKDCNNYRGISVTSSLVRLYGRVLKNRIEMQTSDSEEQSGFRPGRSCIDNIFCLKQLMEKTIERGRELHIIFIDLKKAYDNVPVKEVWGAMEEKGISTTYINAVKQLYKDNKSQVKVGKCLSDNFPVNKGLWQGCCISPTLFKIYIDKALKEWKRKCRSMGVKIGEETLFSLLFADDQVIMAEDEDDVSYVFRKLVEEYEKWGMEINLQKTEYMVVGGMPHYLETSIGIIKGKTQYKYLGVTLTADGRDEQDVKNKNIRGKIATRQLNPVLWNSIISMKTKKRIYSSFIESTTLYGAEVWTLSKKLKDKFQSTEMMFWRRCCKLSLLDKIRNDEIRNKMKVQTTLNDTIEMRQLKWYGHMRRLESDRLPQKVWEWIPNRRRYRGRPRRTWNMAITEAMEKREMEENDVWDKEAWKLGCGKRPRL</sequence>
<feature type="domain" description="Reverse transcriptase" evidence="1">
    <location>
        <begin position="397"/>
        <end position="664"/>
    </location>
</feature>
<comment type="caution">
    <text evidence="2">The sequence shown here is derived from an EMBL/GenBank/DDBJ whole genome shotgun (WGS) entry which is preliminary data.</text>
</comment>
<dbReference type="InterPro" id="IPR043502">
    <property type="entry name" value="DNA/RNA_pol_sf"/>
</dbReference>
<dbReference type="SUPFAM" id="SSF56672">
    <property type="entry name" value="DNA/RNA polymerases"/>
    <property type="match status" value="1"/>
</dbReference>
<dbReference type="InterPro" id="IPR036691">
    <property type="entry name" value="Endo/exonu/phosph_ase_sf"/>
</dbReference>
<evidence type="ECO:0000313" key="2">
    <source>
        <dbReference type="EMBL" id="KAK7873391.1"/>
    </source>
</evidence>
<organism evidence="2 3">
    <name type="scientific">Gryllus longicercus</name>
    <dbReference type="NCBI Taxonomy" id="2509291"/>
    <lineage>
        <taxon>Eukaryota</taxon>
        <taxon>Metazoa</taxon>
        <taxon>Ecdysozoa</taxon>
        <taxon>Arthropoda</taxon>
        <taxon>Hexapoda</taxon>
        <taxon>Insecta</taxon>
        <taxon>Pterygota</taxon>
        <taxon>Neoptera</taxon>
        <taxon>Polyneoptera</taxon>
        <taxon>Orthoptera</taxon>
        <taxon>Ensifera</taxon>
        <taxon>Gryllidea</taxon>
        <taxon>Grylloidea</taxon>
        <taxon>Gryllidae</taxon>
        <taxon>Gryllinae</taxon>
        <taxon>Gryllus</taxon>
    </lineage>
</organism>
<gene>
    <name evidence="2" type="ORF">R5R35_000191</name>
</gene>
<dbReference type="SUPFAM" id="SSF56219">
    <property type="entry name" value="DNase I-like"/>
    <property type="match status" value="1"/>
</dbReference>
<dbReference type="Gene3D" id="3.60.10.10">
    <property type="entry name" value="Endonuclease/exonuclease/phosphatase"/>
    <property type="match status" value="1"/>
</dbReference>
<reference evidence="2 3" key="1">
    <citation type="submission" date="2024-03" db="EMBL/GenBank/DDBJ databases">
        <title>The genome assembly and annotation of the cricket Gryllus longicercus Weissman &amp; Gray.</title>
        <authorList>
            <person name="Szrajer S."/>
            <person name="Gray D."/>
            <person name="Ylla G."/>
        </authorList>
    </citation>
    <scope>NUCLEOTIDE SEQUENCE [LARGE SCALE GENOMIC DNA]</scope>
    <source>
        <strain evidence="2">DAG 2021-001</strain>
        <tissue evidence="2">Whole body minus gut</tissue>
    </source>
</reference>
<dbReference type="Gene3D" id="3.30.70.270">
    <property type="match status" value="1"/>
</dbReference>
<proteinExistence type="predicted"/>
<dbReference type="PANTHER" id="PTHR47027:SF20">
    <property type="entry name" value="REVERSE TRANSCRIPTASE-LIKE PROTEIN WITH RNA-DIRECTED DNA POLYMERASE DOMAIN"/>
    <property type="match status" value="1"/>
</dbReference>
<dbReference type="EMBL" id="JAZDUA010000014">
    <property type="protein sequence ID" value="KAK7873391.1"/>
    <property type="molecule type" value="Genomic_DNA"/>
</dbReference>
<dbReference type="GO" id="GO:0071897">
    <property type="term" value="P:DNA biosynthetic process"/>
    <property type="evidence" value="ECO:0007669"/>
    <property type="project" value="UniProtKB-ARBA"/>
</dbReference>
<dbReference type="CDD" id="cd01650">
    <property type="entry name" value="RT_nLTR_like"/>
    <property type="match status" value="1"/>
</dbReference>
<dbReference type="PROSITE" id="PS50878">
    <property type="entry name" value="RT_POL"/>
    <property type="match status" value="1"/>
</dbReference>
<dbReference type="InterPro" id="IPR043128">
    <property type="entry name" value="Rev_trsase/Diguanyl_cyclase"/>
</dbReference>
<accession>A0AAN9ZFA0</accession>
<dbReference type="AlphaFoldDB" id="A0AAN9ZFA0"/>
<keyword evidence="3" id="KW-1185">Reference proteome</keyword>
<dbReference type="InterPro" id="IPR000477">
    <property type="entry name" value="RT_dom"/>
</dbReference>
<dbReference type="Pfam" id="PF00078">
    <property type="entry name" value="RVT_1"/>
    <property type="match status" value="1"/>
</dbReference>
<protein>
    <recommendedName>
        <fullName evidence="1">Reverse transcriptase domain-containing protein</fullName>
    </recommendedName>
</protein>
<dbReference type="Proteomes" id="UP001378592">
    <property type="component" value="Unassembled WGS sequence"/>
</dbReference>